<keyword evidence="3 8" id="KW-0812">Transmembrane</keyword>
<gene>
    <name evidence="9" type="ORF">X975_02431</name>
</gene>
<evidence type="ECO:0000256" key="2">
    <source>
        <dbReference type="ARBA" id="ARBA00008141"/>
    </source>
</evidence>
<evidence type="ECO:0000256" key="3">
    <source>
        <dbReference type="ARBA" id="ARBA00022692"/>
    </source>
</evidence>
<comment type="subcellular location">
    <subcellularLocation>
        <location evidence="1">Membrane</location>
        <topology evidence="1">Multi-pass membrane protein</topology>
    </subcellularLocation>
</comment>
<dbReference type="GO" id="GO:0042246">
    <property type="term" value="P:tissue regeneration"/>
    <property type="evidence" value="ECO:0007669"/>
    <property type="project" value="InterPro"/>
</dbReference>
<evidence type="ECO:0000313" key="9">
    <source>
        <dbReference type="EMBL" id="KFM68875.1"/>
    </source>
</evidence>
<name>A0A087TUT6_STEMI</name>
<sequence length="134" mass="14798">MRTMAIITGDSGGAPVSDNRGALREERESLTTRGERESSEMETIPITEGMQNGKKIKKPLDNNIYSTKKTVAQGMMDLALLTANASQLKLILKYNQEKSAVFFIHITCICISIALQIVVGVLLIVNSRYNINRP</sequence>
<accession>A0A087TUT6</accession>
<proteinExistence type="inferred from homology"/>
<dbReference type="PANTHER" id="PTHR12316">
    <property type="entry name" value="NINJURIN-RELATED"/>
    <property type="match status" value="1"/>
</dbReference>
<comment type="similarity">
    <text evidence="2">Belongs to the ninjurin family.</text>
</comment>
<dbReference type="GO" id="GO:0007155">
    <property type="term" value="P:cell adhesion"/>
    <property type="evidence" value="ECO:0007669"/>
    <property type="project" value="UniProtKB-KW"/>
</dbReference>
<dbReference type="PANTHER" id="PTHR12316:SF17">
    <property type="entry name" value="NINJURIN C, ISOFORM D"/>
    <property type="match status" value="1"/>
</dbReference>
<feature type="transmembrane region" description="Helical" evidence="8">
    <location>
        <begin position="102"/>
        <end position="125"/>
    </location>
</feature>
<evidence type="ECO:0000256" key="5">
    <source>
        <dbReference type="ARBA" id="ARBA00022989"/>
    </source>
</evidence>
<dbReference type="GO" id="GO:0016020">
    <property type="term" value="C:membrane"/>
    <property type="evidence" value="ECO:0007669"/>
    <property type="project" value="UniProtKB-SubCell"/>
</dbReference>
<keyword evidence="6 8" id="KW-0472">Membrane</keyword>
<feature type="compositionally biased region" description="Basic and acidic residues" evidence="7">
    <location>
        <begin position="21"/>
        <end position="39"/>
    </location>
</feature>
<feature type="non-terminal residue" evidence="9">
    <location>
        <position position="134"/>
    </location>
</feature>
<organism evidence="9 10">
    <name type="scientific">Stegodyphus mimosarum</name>
    <name type="common">African social velvet spider</name>
    <dbReference type="NCBI Taxonomy" id="407821"/>
    <lineage>
        <taxon>Eukaryota</taxon>
        <taxon>Metazoa</taxon>
        <taxon>Ecdysozoa</taxon>
        <taxon>Arthropoda</taxon>
        <taxon>Chelicerata</taxon>
        <taxon>Arachnida</taxon>
        <taxon>Araneae</taxon>
        <taxon>Araneomorphae</taxon>
        <taxon>Entelegynae</taxon>
        <taxon>Eresoidea</taxon>
        <taxon>Eresidae</taxon>
        <taxon>Stegodyphus</taxon>
    </lineage>
</organism>
<dbReference type="STRING" id="407821.A0A087TUT6"/>
<keyword evidence="10" id="KW-1185">Reference proteome</keyword>
<evidence type="ECO:0000256" key="7">
    <source>
        <dbReference type="SAM" id="MobiDB-lite"/>
    </source>
</evidence>
<dbReference type="Proteomes" id="UP000054359">
    <property type="component" value="Unassembled WGS sequence"/>
</dbReference>
<evidence type="ECO:0000313" key="10">
    <source>
        <dbReference type="Proteomes" id="UP000054359"/>
    </source>
</evidence>
<dbReference type="InterPro" id="IPR007007">
    <property type="entry name" value="Ninjurin"/>
</dbReference>
<dbReference type="Pfam" id="PF04923">
    <property type="entry name" value="Ninjurin"/>
    <property type="match status" value="1"/>
</dbReference>
<feature type="region of interest" description="Disordered" evidence="7">
    <location>
        <begin position="7"/>
        <end position="43"/>
    </location>
</feature>
<evidence type="ECO:0000256" key="6">
    <source>
        <dbReference type="ARBA" id="ARBA00023136"/>
    </source>
</evidence>
<evidence type="ECO:0000256" key="1">
    <source>
        <dbReference type="ARBA" id="ARBA00004141"/>
    </source>
</evidence>
<reference evidence="9 10" key="1">
    <citation type="submission" date="2013-11" db="EMBL/GenBank/DDBJ databases">
        <title>Genome sequencing of Stegodyphus mimosarum.</title>
        <authorList>
            <person name="Bechsgaard J."/>
        </authorList>
    </citation>
    <scope>NUCLEOTIDE SEQUENCE [LARGE SCALE GENOMIC DNA]</scope>
</reference>
<dbReference type="EMBL" id="KK116826">
    <property type="protein sequence ID" value="KFM68875.1"/>
    <property type="molecule type" value="Genomic_DNA"/>
</dbReference>
<keyword evidence="4" id="KW-0130">Cell adhesion</keyword>
<protein>
    <submittedName>
        <fullName evidence="9">Ninjurin-1</fullName>
    </submittedName>
</protein>
<evidence type="ECO:0000256" key="8">
    <source>
        <dbReference type="SAM" id="Phobius"/>
    </source>
</evidence>
<evidence type="ECO:0000256" key="4">
    <source>
        <dbReference type="ARBA" id="ARBA00022889"/>
    </source>
</evidence>
<dbReference type="OrthoDB" id="6114058at2759"/>
<keyword evidence="5 8" id="KW-1133">Transmembrane helix</keyword>
<dbReference type="AlphaFoldDB" id="A0A087TUT6"/>